<evidence type="ECO:0000256" key="1">
    <source>
        <dbReference type="SAM" id="MobiDB-lite"/>
    </source>
</evidence>
<evidence type="ECO:0000313" key="3">
    <source>
        <dbReference type="EMBL" id="MBW0131310.1"/>
    </source>
</evidence>
<dbReference type="Proteomes" id="UP000694300">
    <property type="component" value="Unassembled WGS sequence"/>
</dbReference>
<comment type="caution">
    <text evidence="3">The sequence shown here is derived from an EMBL/GenBank/DDBJ whole genome shotgun (WGS) entry which is preliminary data.</text>
</comment>
<evidence type="ECO:0000313" key="4">
    <source>
        <dbReference type="Proteomes" id="UP000694300"/>
    </source>
</evidence>
<dbReference type="RefSeq" id="WP_218593379.1">
    <property type="nucleotide sequence ID" value="NZ_JADQDE010000311.1"/>
</dbReference>
<name>A0ABS6UGF5_9PSEU</name>
<feature type="domain" description="Hemerythrin-like" evidence="2">
    <location>
        <begin position="10"/>
        <end position="127"/>
    </location>
</feature>
<keyword evidence="4" id="KW-1185">Reference proteome</keyword>
<dbReference type="Pfam" id="PF01814">
    <property type="entry name" value="Hemerythrin"/>
    <property type="match status" value="1"/>
</dbReference>
<organism evidence="3 4">
    <name type="scientific">Pseudonocardia oceani</name>
    <dbReference type="NCBI Taxonomy" id="2792013"/>
    <lineage>
        <taxon>Bacteria</taxon>
        <taxon>Bacillati</taxon>
        <taxon>Actinomycetota</taxon>
        <taxon>Actinomycetes</taxon>
        <taxon>Pseudonocardiales</taxon>
        <taxon>Pseudonocardiaceae</taxon>
        <taxon>Pseudonocardia</taxon>
    </lineage>
</organism>
<feature type="region of interest" description="Disordered" evidence="1">
    <location>
        <begin position="145"/>
        <end position="165"/>
    </location>
</feature>
<proteinExistence type="predicted"/>
<dbReference type="EMBL" id="JADQDF010000001">
    <property type="protein sequence ID" value="MBW0131310.1"/>
    <property type="molecule type" value="Genomic_DNA"/>
</dbReference>
<protein>
    <submittedName>
        <fullName evidence="3">Hemerythrin domain-containing protein</fullName>
    </submittedName>
</protein>
<dbReference type="PANTHER" id="PTHR35585:SF1">
    <property type="entry name" value="HHE DOMAIN PROTEIN (AFU_ORTHOLOGUE AFUA_4G00730)"/>
    <property type="match status" value="1"/>
</dbReference>
<dbReference type="PANTHER" id="PTHR35585">
    <property type="entry name" value="HHE DOMAIN PROTEIN (AFU_ORTHOLOGUE AFUA_4G00730)"/>
    <property type="match status" value="1"/>
</dbReference>
<accession>A0ABS6UGF5</accession>
<evidence type="ECO:0000259" key="2">
    <source>
        <dbReference type="Pfam" id="PF01814"/>
    </source>
</evidence>
<sequence length="188" mass="21298">MADQRTDTDVVDELTTDHREALTLLDRIGASSDPGERRDLADTVIAEVVRHAVAEEMFVYPAMRDHLPDGEQAVKHDIEEHKELEEVMKQLEAVDAGEPRFDSLLKNMTDLLRHHATDEETEQFPQLRERIPRDELVTMREKVDAAKKVAPTRPHPSAPNSELFHKLAGPGVGLVDRLRDRLTNRTTG</sequence>
<reference evidence="3 4" key="1">
    <citation type="submission" date="2020-11" db="EMBL/GenBank/DDBJ databases">
        <title>Pseudonocardia abyssalis sp. nov. and Pseudonocardia oceani sp. nov., description and phylogenomic analysis of two novel actinomycetes isolated from the deep Southern Ocean.</title>
        <authorList>
            <person name="Parra J."/>
        </authorList>
    </citation>
    <scope>NUCLEOTIDE SEQUENCE [LARGE SCALE GENOMIC DNA]</scope>
    <source>
        <strain evidence="4">KRD185</strain>
    </source>
</reference>
<dbReference type="InterPro" id="IPR012312">
    <property type="entry name" value="Hemerythrin-like"/>
</dbReference>
<gene>
    <name evidence="3" type="ORF">I4I82_27040</name>
</gene>